<dbReference type="SUPFAM" id="SSF49354">
    <property type="entry name" value="PapD-like"/>
    <property type="match status" value="1"/>
</dbReference>
<protein>
    <submittedName>
        <fullName evidence="3">Molecular chaperone</fullName>
    </submittedName>
</protein>
<dbReference type="Proteomes" id="UP001595530">
    <property type="component" value="Unassembled WGS sequence"/>
</dbReference>
<keyword evidence="1" id="KW-1133">Transmembrane helix</keyword>
<keyword evidence="1" id="KW-0812">Transmembrane</keyword>
<dbReference type="EMBL" id="JBHRTP010000043">
    <property type="protein sequence ID" value="MFC3109194.1"/>
    <property type="molecule type" value="Genomic_DNA"/>
</dbReference>
<dbReference type="Gene3D" id="2.60.40.10">
    <property type="entry name" value="Immunoglobulins"/>
    <property type="match status" value="1"/>
</dbReference>
<dbReference type="InterPro" id="IPR016147">
    <property type="entry name" value="Pili_assmbl_chaperone_N"/>
</dbReference>
<dbReference type="PANTHER" id="PTHR30251">
    <property type="entry name" value="PILUS ASSEMBLY CHAPERONE"/>
    <property type="match status" value="1"/>
</dbReference>
<evidence type="ECO:0000259" key="2">
    <source>
        <dbReference type="Pfam" id="PF00345"/>
    </source>
</evidence>
<name>A0ABV7F2B0_9BURK</name>
<evidence type="ECO:0000313" key="4">
    <source>
        <dbReference type="Proteomes" id="UP001595530"/>
    </source>
</evidence>
<feature type="transmembrane region" description="Helical" evidence="1">
    <location>
        <begin position="12"/>
        <end position="31"/>
    </location>
</feature>
<feature type="domain" description="Pili assembly chaperone N-terminal" evidence="2">
    <location>
        <begin position="33"/>
        <end position="152"/>
    </location>
</feature>
<comment type="caution">
    <text evidence="3">The sequence shown here is derived from an EMBL/GenBank/DDBJ whole genome shotgun (WGS) entry which is preliminary data.</text>
</comment>
<dbReference type="PANTHER" id="PTHR30251:SF4">
    <property type="entry name" value="SLR1668 PROTEIN"/>
    <property type="match status" value="1"/>
</dbReference>
<accession>A0ABV7F2B0</accession>
<dbReference type="InterPro" id="IPR050643">
    <property type="entry name" value="Periplasmic_pilus_chap"/>
</dbReference>
<dbReference type="InterPro" id="IPR008962">
    <property type="entry name" value="PapD-like_sf"/>
</dbReference>
<dbReference type="Pfam" id="PF00345">
    <property type="entry name" value="PapD_N"/>
    <property type="match status" value="1"/>
</dbReference>
<sequence length="250" mass="27361">MAEQSQFAGRPWIAIIAVIFSLLSPGLLWAGTFQVNPVRVELTAQQKSAALTVQNNGDEPVVVQLQTVDWTQVDGKDVYQPSADLLATPPIFTIQPGTTQIVRVGLRREPDAGQELSYRLFLQEVPAPPKPGFRGLQMTLRVGLPVFLQPKNKAAPELMWKVQQESKDRIKVSLKNEGKAHVQVTDFSVFVPGNEQALAVQQVARYLLPGQAGEWQLKTNPAQAPSADHVHVTAYTDAGKVDADVALDKP</sequence>
<dbReference type="RefSeq" id="WP_390325207.1">
    <property type="nucleotide sequence ID" value="NZ_JBHRTP010000043.1"/>
</dbReference>
<proteinExistence type="predicted"/>
<dbReference type="InterPro" id="IPR013783">
    <property type="entry name" value="Ig-like_fold"/>
</dbReference>
<gene>
    <name evidence="3" type="ORF">ACFOFO_14685</name>
</gene>
<evidence type="ECO:0000313" key="3">
    <source>
        <dbReference type="EMBL" id="MFC3109194.1"/>
    </source>
</evidence>
<reference evidence="4" key="1">
    <citation type="journal article" date="2019" name="Int. J. Syst. Evol. Microbiol.">
        <title>The Global Catalogue of Microorganisms (GCM) 10K type strain sequencing project: providing services to taxonomists for standard genome sequencing and annotation.</title>
        <authorList>
            <consortium name="The Broad Institute Genomics Platform"/>
            <consortium name="The Broad Institute Genome Sequencing Center for Infectious Disease"/>
            <person name="Wu L."/>
            <person name="Ma J."/>
        </authorList>
    </citation>
    <scope>NUCLEOTIDE SEQUENCE [LARGE SCALE GENOMIC DNA]</scope>
    <source>
        <strain evidence="4">KCTC 42986</strain>
    </source>
</reference>
<keyword evidence="1" id="KW-0472">Membrane</keyword>
<evidence type="ECO:0000256" key="1">
    <source>
        <dbReference type="SAM" id="Phobius"/>
    </source>
</evidence>
<keyword evidence="4" id="KW-1185">Reference proteome</keyword>
<organism evidence="3 4">
    <name type="scientific">Undibacterium arcticum</name>
    <dbReference type="NCBI Taxonomy" id="1762892"/>
    <lineage>
        <taxon>Bacteria</taxon>
        <taxon>Pseudomonadati</taxon>
        <taxon>Pseudomonadota</taxon>
        <taxon>Betaproteobacteria</taxon>
        <taxon>Burkholderiales</taxon>
        <taxon>Oxalobacteraceae</taxon>
        <taxon>Undibacterium</taxon>
    </lineage>
</organism>